<keyword evidence="1" id="KW-0732">Signal</keyword>
<name>A0A561SI62_9PSEU</name>
<feature type="signal peptide" evidence="1">
    <location>
        <begin position="1"/>
        <end position="40"/>
    </location>
</feature>
<organism evidence="2 3">
    <name type="scientific">Pseudonocardia hierapolitana</name>
    <dbReference type="NCBI Taxonomy" id="1128676"/>
    <lineage>
        <taxon>Bacteria</taxon>
        <taxon>Bacillati</taxon>
        <taxon>Actinomycetota</taxon>
        <taxon>Actinomycetes</taxon>
        <taxon>Pseudonocardiales</taxon>
        <taxon>Pseudonocardiaceae</taxon>
        <taxon>Pseudonocardia</taxon>
    </lineage>
</organism>
<reference evidence="2 3" key="1">
    <citation type="submission" date="2019-06" db="EMBL/GenBank/DDBJ databases">
        <title>Sequencing the genomes of 1000 actinobacteria strains.</title>
        <authorList>
            <person name="Klenk H.-P."/>
        </authorList>
    </citation>
    <scope>NUCLEOTIDE SEQUENCE [LARGE SCALE GENOMIC DNA]</scope>
    <source>
        <strain evidence="2 3">DSM 45671</strain>
    </source>
</reference>
<evidence type="ECO:0000313" key="2">
    <source>
        <dbReference type="EMBL" id="TWF74524.1"/>
    </source>
</evidence>
<dbReference type="AlphaFoldDB" id="A0A561SI62"/>
<evidence type="ECO:0000313" key="3">
    <source>
        <dbReference type="Proteomes" id="UP000321261"/>
    </source>
</evidence>
<accession>A0A561SI62</accession>
<evidence type="ECO:0000256" key="1">
    <source>
        <dbReference type="SAM" id="SignalP"/>
    </source>
</evidence>
<comment type="caution">
    <text evidence="2">The sequence shown here is derived from an EMBL/GenBank/DDBJ whole genome shotgun (WGS) entry which is preliminary data.</text>
</comment>
<dbReference type="EMBL" id="VIWU01000001">
    <property type="protein sequence ID" value="TWF74524.1"/>
    <property type="molecule type" value="Genomic_DNA"/>
</dbReference>
<proteinExistence type="predicted"/>
<dbReference type="Proteomes" id="UP000321261">
    <property type="component" value="Unassembled WGS sequence"/>
</dbReference>
<keyword evidence="3" id="KW-1185">Reference proteome</keyword>
<protein>
    <recommendedName>
        <fullName evidence="4">Small secreted domain DUF320</fullName>
    </recommendedName>
</protein>
<gene>
    <name evidence="2" type="ORF">FHX44_11405</name>
</gene>
<evidence type="ECO:0008006" key="4">
    <source>
        <dbReference type="Google" id="ProtNLM"/>
    </source>
</evidence>
<sequence>MTVSSVSENSARPFRRAAVGFAATVLVGAGLAASVGLAHAGDEPDRVGAPGGDGQDVTCTSHYPPPMNVPFCNVVGEDGDDGAAGTTR</sequence>
<feature type="chain" id="PRO_5021886008" description="Small secreted domain DUF320" evidence="1">
    <location>
        <begin position="41"/>
        <end position="88"/>
    </location>
</feature>